<dbReference type="EMBL" id="DS772378">
    <property type="protein sequence ID" value="EEC09182.1"/>
    <property type="molecule type" value="Genomic_DNA"/>
</dbReference>
<feature type="region of interest" description="Disordered" evidence="2">
    <location>
        <begin position="58"/>
        <end position="79"/>
    </location>
</feature>
<dbReference type="AlphaFoldDB" id="B7PRG0"/>
<dbReference type="InParanoid" id="B7PRG0"/>
<dbReference type="VEuPathDB" id="VectorBase:ISCW007301"/>
<dbReference type="Proteomes" id="UP000001555">
    <property type="component" value="Unassembled WGS sequence"/>
</dbReference>
<dbReference type="EnsemblMetazoa" id="ISCW007301-RA">
    <property type="protein sequence ID" value="ISCW007301-PA"/>
    <property type="gene ID" value="ISCW007301"/>
</dbReference>
<keyword evidence="5" id="KW-1185">Reference proteome</keyword>
<dbReference type="EMBL" id="ABJB011115797">
    <property type="status" value="NOT_ANNOTATED_CDS"/>
    <property type="molecule type" value="Genomic_DNA"/>
</dbReference>
<gene>
    <name evidence="3" type="ORF">IscW_ISCW007301</name>
</gene>
<accession>B7PRG0</accession>
<evidence type="ECO:0000256" key="1">
    <source>
        <dbReference type="SAM" id="Coils"/>
    </source>
</evidence>
<dbReference type="HOGENOM" id="CLU_2608688_0_0_1"/>
<organism>
    <name type="scientific">Ixodes scapularis</name>
    <name type="common">Black-legged tick</name>
    <name type="synonym">Deer tick</name>
    <dbReference type="NCBI Taxonomy" id="6945"/>
    <lineage>
        <taxon>Eukaryota</taxon>
        <taxon>Metazoa</taxon>
        <taxon>Ecdysozoa</taxon>
        <taxon>Arthropoda</taxon>
        <taxon>Chelicerata</taxon>
        <taxon>Arachnida</taxon>
        <taxon>Acari</taxon>
        <taxon>Parasitiformes</taxon>
        <taxon>Ixodida</taxon>
        <taxon>Ixodoidea</taxon>
        <taxon>Ixodidae</taxon>
        <taxon>Ixodinae</taxon>
        <taxon>Ixodes</taxon>
    </lineage>
</organism>
<protein>
    <submittedName>
        <fullName evidence="3 4">Uncharacterized protein</fullName>
    </submittedName>
</protein>
<evidence type="ECO:0000313" key="5">
    <source>
        <dbReference type="Proteomes" id="UP000001555"/>
    </source>
</evidence>
<evidence type="ECO:0000313" key="4">
    <source>
        <dbReference type="EnsemblMetazoa" id="ISCW007301-PA"/>
    </source>
</evidence>
<proteinExistence type="predicted"/>
<dbReference type="VEuPathDB" id="VectorBase:ISCI007301"/>
<evidence type="ECO:0000313" key="3">
    <source>
        <dbReference type="EMBL" id="EEC09182.1"/>
    </source>
</evidence>
<reference evidence="4" key="2">
    <citation type="submission" date="2020-05" db="UniProtKB">
        <authorList>
            <consortium name="EnsemblMetazoa"/>
        </authorList>
    </citation>
    <scope>IDENTIFICATION</scope>
    <source>
        <strain evidence="4">wikel</strain>
    </source>
</reference>
<dbReference type="OrthoDB" id="6499593at2759"/>
<dbReference type="VEuPathDB" id="VectorBase:ISCP_017150"/>
<name>B7PRG0_IXOSC</name>
<reference evidence="3 5" key="1">
    <citation type="submission" date="2008-03" db="EMBL/GenBank/DDBJ databases">
        <title>Annotation of Ixodes scapularis.</title>
        <authorList>
            <consortium name="Ixodes scapularis Genome Project Consortium"/>
            <person name="Caler E."/>
            <person name="Hannick L.I."/>
            <person name="Bidwell S."/>
            <person name="Joardar V."/>
            <person name="Thiagarajan M."/>
            <person name="Amedeo P."/>
            <person name="Galinsky K.J."/>
            <person name="Schobel S."/>
            <person name="Inman J."/>
            <person name="Hostetler J."/>
            <person name="Miller J."/>
            <person name="Hammond M."/>
            <person name="Megy K."/>
            <person name="Lawson D."/>
            <person name="Kodira C."/>
            <person name="Sutton G."/>
            <person name="Meyer J."/>
            <person name="Hill C.A."/>
            <person name="Birren B."/>
            <person name="Nene V."/>
            <person name="Collins F."/>
            <person name="Alarcon-Chaidez F."/>
            <person name="Wikel S."/>
            <person name="Strausberg R."/>
        </authorList>
    </citation>
    <scope>NUCLEOTIDE SEQUENCE [LARGE SCALE GENOMIC DNA]</scope>
    <source>
        <strain evidence="5">Wikel</strain>
        <strain evidence="3">Wikel colony</strain>
    </source>
</reference>
<keyword evidence="1" id="KW-0175">Coiled coil</keyword>
<feature type="coiled-coil region" evidence="1">
    <location>
        <begin position="18"/>
        <end position="52"/>
    </location>
</feature>
<evidence type="ECO:0000256" key="2">
    <source>
        <dbReference type="SAM" id="MobiDB-lite"/>
    </source>
</evidence>
<sequence length="79" mass="9490">MNEHASLYDYWRSLLMEEQHNEERNNRLLRKLDEIEQRTSLLNERSERLKQLRMIRHQHGGPNHIGAFNGNTKRHPASS</sequence>
<dbReference type="PaxDb" id="6945-B7PRG0"/>